<dbReference type="GO" id="GO:0004812">
    <property type="term" value="F:aminoacyl-tRNA ligase activity"/>
    <property type="evidence" value="ECO:0007669"/>
    <property type="project" value="UniProtKB-KW"/>
</dbReference>
<evidence type="ECO:0000256" key="6">
    <source>
        <dbReference type="ARBA" id="ARBA00047939"/>
    </source>
</evidence>
<dbReference type="InterPro" id="IPR003812">
    <property type="entry name" value="Fido"/>
</dbReference>
<protein>
    <recommendedName>
        <fullName evidence="5">protein adenylyltransferase</fullName>
        <ecNumber evidence="5">2.7.7.108</ecNumber>
    </recommendedName>
</protein>
<sequence>MVKKIQHFISGIWQIHPFREGNTRTVTVFLIQYLREFGFDIDNTPFQQHSKYFRDALVLDNAKILQRRPEFLTAFFENLLLGGQNDLSSEKMYLDLDLYFS</sequence>
<evidence type="ECO:0000256" key="4">
    <source>
        <dbReference type="ARBA" id="ARBA00022840"/>
    </source>
</evidence>
<keyword evidence="3" id="KW-0547">Nucleotide-binding</keyword>
<dbReference type="EC" id="2.7.7.108" evidence="5"/>
<dbReference type="GO" id="GO:0005524">
    <property type="term" value="F:ATP binding"/>
    <property type="evidence" value="ECO:0007669"/>
    <property type="project" value="UniProtKB-KW"/>
</dbReference>
<evidence type="ECO:0000256" key="3">
    <source>
        <dbReference type="ARBA" id="ARBA00022741"/>
    </source>
</evidence>
<dbReference type="PROSITE" id="PS51459">
    <property type="entry name" value="FIDO"/>
    <property type="match status" value="1"/>
</dbReference>
<evidence type="ECO:0000256" key="2">
    <source>
        <dbReference type="ARBA" id="ARBA00022695"/>
    </source>
</evidence>
<comment type="caution">
    <text evidence="9">The sequence shown here is derived from an EMBL/GenBank/DDBJ whole genome shotgun (WGS) entry which is preliminary data.</text>
</comment>
<evidence type="ECO:0000256" key="7">
    <source>
        <dbReference type="ARBA" id="ARBA00048696"/>
    </source>
</evidence>
<dbReference type="PANTHER" id="PTHR39560:SF1">
    <property type="entry name" value="PROTEIN ADENYLYLTRANSFERASE FIC-RELATED"/>
    <property type="match status" value="1"/>
</dbReference>
<comment type="catalytic activity">
    <reaction evidence="7">
        <text>L-tyrosyl-[protein] + ATP = O-(5'-adenylyl)-L-tyrosyl-[protein] + diphosphate</text>
        <dbReference type="Rhea" id="RHEA:54288"/>
        <dbReference type="Rhea" id="RHEA-COMP:10136"/>
        <dbReference type="Rhea" id="RHEA-COMP:13846"/>
        <dbReference type="ChEBI" id="CHEBI:30616"/>
        <dbReference type="ChEBI" id="CHEBI:33019"/>
        <dbReference type="ChEBI" id="CHEBI:46858"/>
        <dbReference type="ChEBI" id="CHEBI:83624"/>
        <dbReference type="EC" id="2.7.7.108"/>
    </reaction>
</comment>
<accession>V8I8W9</accession>
<dbReference type="Proteomes" id="UP000018717">
    <property type="component" value="Unassembled WGS sequence"/>
</dbReference>
<gene>
    <name evidence="9" type="ORF">U757_03110</name>
</gene>
<evidence type="ECO:0000256" key="5">
    <source>
        <dbReference type="ARBA" id="ARBA00034531"/>
    </source>
</evidence>
<dbReference type="PATRIC" id="fig|1415765.3.peg.619"/>
<keyword evidence="1" id="KW-0808">Transferase</keyword>
<dbReference type="PANTHER" id="PTHR39560">
    <property type="entry name" value="PROTEIN ADENYLYLTRANSFERASE FIC-RELATED"/>
    <property type="match status" value="1"/>
</dbReference>
<keyword evidence="9" id="KW-0030">Aminoacyl-tRNA synthetase</keyword>
<organism evidence="9 10">
    <name type="scientific">Streptococcus mitis 21/39</name>
    <dbReference type="NCBI Taxonomy" id="1415765"/>
    <lineage>
        <taxon>Bacteria</taxon>
        <taxon>Bacillati</taxon>
        <taxon>Bacillota</taxon>
        <taxon>Bacilli</taxon>
        <taxon>Lactobacillales</taxon>
        <taxon>Streptococcaceae</taxon>
        <taxon>Streptococcus</taxon>
        <taxon>Streptococcus mitis group</taxon>
    </lineage>
</organism>
<dbReference type="GO" id="GO:0051302">
    <property type="term" value="P:regulation of cell division"/>
    <property type="evidence" value="ECO:0007669"/>
    <property type="project" value="TreeGrafter"/>
</dbReference>
<keyword evidence="9" id="KW-0436">Ligase</keyword>
<evidence type="ECO:0000259" key="8">
    <source>
        <dbReference type="PROSITE" id="PS51459"/>
    </source>
</evidence>
<keyword evidence="4" id="KW-0067">ATP-binding</keyword>
<evidence type="ECO:0000313" key="9">
    <source>
        <dbReference type="EMBL" id="ETD96757.1"/>
    </source>
</evidence>
<name>V8I8W9_STRMT</name>
<evidence type="ECO:0000313" key="10">
    <source>
        <dbReference type="Proteomes" id="UP000018717"/>
    </source>
</evidence>
<proteinExistence type="predicted"/>
<dbReference type="EMBL" id="AYRR01000003">
    <property type="protein sequence ID" value="ETD96757.1"/>
    <property type="molecule type" value="Genomic_DNA"/>
</dbReference>
<dbReference type="Gene3D" id="1.10.3290.10">
    <property type="entry name" value="Fido-like domain"/>
    <property type="match status" value="1"/>
</dbReference>
<dbReference type="Pfam" id="PF02661">
    <property type="entry name" value="Fic"/>
    <property type="match status" value="1"/>
</dbReference>
<feature type="domain" description="Fido" evidence="8">
    <location>
        <begin position="1"/>
        <end position="74"/>
    </location>
</feature>
<comment type="catalytic activity">
    <reaction evidence="6">
        <text>L-threonyl-[protein] + ATP = 3-O-(5'-adenylyl)-L-threonyl-[protein] + diphosphate</text>
        <dbReference type="Rhea" id="RHEA:54292"/>
        <dbReference type="Rhea" id="RHEA-COMP:11060"/>
        <dbReference type="Rhea" id="RHEA-COMP:13847"/>
        <dbReference type="ChEBI" id="CHEBI:30013"/>
        <dbReference type="ChEBI" id="CHEBI:30616"/>
        <dbReference type="ChEBI" id="CHEBI:33019"/>
        <dbReference type="ChEBI" id="CHEBI:138113"/>
        <dbReference type="EC" id="2.7.7.108"/>
    </reaction>
</comment>
<dbReference type="InterPro" id="IPR036597">
    <property type="entry name" value="Fido-like_dom_sf"/>
</dbReference>
<keyword evidence="2" id="KW-0548">Nucleotidyltransferase</keyword>
<dbReference type="AlphaFoldDB" id="V8I8W9"/>
<evidence type="ECO:0000256" key="1">
    <source>
        <dbReference type="ARBA" id="ARBA00022679"/>
    </source>
</evidence>
<reference evidence="9 10" key="1">
    <citation type="submission" date="2013-11" db="EMBL/GenBank/DDBJ databases">
        <title>Genome sequencing of Streptococcus mitis strains.</title>
        <authorList>
            <person name="Ikryannikova L.N."/>
            <person name="Ilina E.N."/>
            <person name="Kostryukova E.S."/>
            <person name="Karpova I.Y."/>
            <person name="Semashko T.A."/>
            <person name="Larin A.K."/>
            <person name="Ischenko D.S."/>
            <person name="Savinova T.A."/>
            <person name="Dubovickaya V.A."/>
            <person name="Sidorenko S.V."/>
            <person name="Govorun V.M."/>
        </authorList>
    </citation>
    <scope>NUCLEOTIDE SEQUENCE [LARGE SCALE GENOMIC DNA]</scope>
    <source>
        <strain evidence="9 10">21/39</strain>
    </source>
</reference>
<dbReference type="SUPFAM" id="SSF140931">
    <property type="entry name" value="Fic-like"/>
    <property type="match status" value="1"/>
</dbReference>
<dbReference type="GO" id="GO:0070733">
    <property type="term" value="F:AMPylase activity"/>
    <property type="evidence" value="ECO:0007669"/>
    <property type="project" value="UniProtKB-EC"/>
</dbReference>